<dbReference type="EMBL" id="JAIVFQ010000093">
    <property type="protein sequence ID" value="MCC5603812.1"/>
    <property type="molecule type" value="Genomic_DNA"/>
</dbReference>
<dbReference type="RefSeq" id="WP_229489601.1">
    <property type="nucleotide sequence ID" value="NZ_JAIVFQ010000093.1"/>
</dbReference>
<dbReference type="PANTHER" id="PTHR35586:SF1">
    <property type="entry name" value="SLL1691 PROTEIN"/>
    <property type="match status" value="1"/>
</dbReference>
<keyword evidence="3" id="KW-1185">Reference proteome</keyword>
<dbReference type="Pfam" id="PF14261">
    <property type="entry name" value="DUF4351"/>
    <property type="match status" value="1"/>
</dbReference>
<accession>A0ABS8IHQ7</accession>
<dbReference type="Proteomes" id="UP001199525">
    <property type="component" value="Unassembled WGS sequence"/>
</dbReference>
<feature type="domain" description="DUF4351" evidence="1">
    <location>
        <begin position="241"/>
        <end position="299"/>
    </location>
</feature>
<comment type="caution">
    <text evidence="2">The sequence shown here is derived from an EMBL/GenBank/DDBJ whole genome shotgun (WGS) entry which is preliminary data.</text>
</comment>
<reference evidence="2 3" key="1">
    <citation type="journal article" date="2021" name="Microorganisms">
        <title>Genome Evolution of Filamentous Cyanobacterium Nostoc Species: From Facultative Symbiosis to Free Living.</title>
        <authorList>
            <person name="Huo D."/>
            <person name="Li H."/>
            <person name="Cai F."/>
            <person name="Guo X."/>
            <person name="Qiao Z."/>
            <person name="Wang W."/>
            <person name="Yu G."/>
            <person name="Li R."/>
        </authorList>
    </citation>
    <scope>NUCLEOTIDE SEQUENCE [LARGE SCALE GENOMIC DNA]</scope>
    <source>
        <strain evidence="2 3">CHAB 5714</strain>
    </source>
</reference>
<evidence type="ECO:0000313" key="2">
    <source>
        <dbReference type="EMBL" id="MCC5603812.1"/>
    </source>
</evidence>
<protein>
    <submittedName>
        <fullName evidence="2">DUF4351 domain-containing protein</fullName>
    </submittedName>
</protein>
<proteinExistence type="predicted"/>
<organism evidence="2 3">
    <name type="scientific">Nostoc favosum CHAB5714</name>
    <dbReference type="NCBI Taxonomy" id="2780399"/>
    <lineage>
        <taxon>Bacteria</taxon>
        <taxon>Bacillati</taxon>
        <taxon>Cyanobacteriota</taxon>
        <taxon>Cyanophyceae</taxon>
        <taxon>Nostocales</taxon>
        <taxon>Nostocaceae</taxon>
        <taxon>Nostoc</taxon>
        <taxon>Nostoc favosum</taxon>
    </lineage>
</organism>
<dbReference type="InterPro" id="IPR025587">
    <property type="entry name" value="DUF4351"/>
</dbReference>
<name>A0ABS8IHQ7_9NOSO</name>
<sequence>MIDHDRLFKELLSNFFPEFIELFFPDISAEWERDSIQFLPLEVITDVTEGEKKILDIVVKASLKSQDTLFIIHIEHQSYSQTGFNRRMFTYFARLHEKYALPIYPIVIYSHDSPKTLEPNSYRLELGKKIILEFNYDVIQLNQLHWQDFINQRNPVASALMAKMQMSATERPQVKLTSLQLLTSLGLNPAQVQLISGFIDTYLELNSQEEVVFQEQLATIEPKEQEKVMQIVTSWMRKGLEQGEKQGELKLLMRLLNRRLGEINPQLKGRIENLSTPELENLGEALLDFSSVADLEAWFENLS</sequence>
<dbReference type="PANTHER" id="PTHR35586">
    <property type="entry name" value="SLL1691 PROTEIN"/>
    <property type="match status" value="1"/>
</dbReference>
<gene>
    <name evidence="2" type="ORF">LC586_32740</name>
</gene>
<evidence type="ECO:0000259" key="1">
    <source>
        <dbReference type="Pfam" id="PF14261"/>
    </source>
</evidence>
<evidence type="ECO:0000313" key="3">
    <source>
        <dbReference type="Proteomes" id="UP001199525"/>
    </source>
</evidence>